<gene>
    <name evidence="8" type="ORF">SAMN04515668_0318</name>
</gene>
<comment type="subcellular location">
    <subcellularLocation>
        <location evidence="1">Cell membrane</location>
        <topology evidence="1">Multi-pass membrane protein</topology>
    </subcellularLocation>
</comment>
<dbReference type="GO" id="GO:0022904">
    <property type="term" value="P:respiratory electron transport chain"/>
    <property type="evidence" value="ECO:0007669"/>
    <property type="project" value="InterPro"/>
</dbReference>
<name>A0A1I5T6C5_HYMAR</name>
<reference evidence="9" key="1">
    <citation type="submission" date="2016-10" db="EMBL/GenBank/DDBJ databases">
        <authorList>
            <person name="Varghese N."/>
            <person name="Submissions S."/>
        </authorList>
    </citation>
    <scope>NUCLEOTIDE SEQUENCE [LARGE SCALE GENOMIC DNA]</scope>
    <source>
        <strain evidence="9">OR362-8,ATCC BAA-1266,JCM 13504</strain>
    </source>
</reference>
<evidence type="ECO:0000256" key="4">
    <source>
        <dbReference type="ARBA" id="ARBA00022989"/>
    </source>
</evidence>
<feature type="transmembrane region" description="Helical" evidence="6">
    <location>
        <begin position="71"/>
        <end position="94"/>
    </location>
</feature>
<accession>A0A1I5T6C5</accession>
<dbReference type="GO" id="GO:0020037">
    <property type="term" value="F:heme binding"/>
    <property type="evidence" value="ECO:0007669"/>
    <property type="project" value="TreeGrafter"/>
</dbReference>
<dbReference type="InterPro" id="IPR051542">
    <property type="entry name" value="Hydrogenase_cytochrome"/>
</dbReference>
<keyword evidence="4 6" id="KW-1133">Transmembrane helix</keyword>
<feature type="transmembrane region" description="Helical" evidence="6">
    <location>
        <begin position="177"/>
        <end position="198"/>
    </location>
</feature>
<dbReference type="GO" id="GO:0009055">
    <property type="term" value="F:electron transfer activity"/>
    <property type="evidence" value="ECO:0007669"/>
    <property type="project" value="InterPro"/>
</dbReference>
<dbReference type="InterPro" id="IPR016174">
    <property type="entry name" value="Di-haem_cyt_TM"/>
</dbReference>
<dbReference type="InterPro" id="IPR011577">
    <property type="entry name" value="Cyt_b561_bac/Ni-Hgenase"/>
</dbReference>
<dbReference type="STRING" id="1227077.SAMN04515668_0318"/>
<dbReference type="AlphaFoldDB" id="A0A1I5T6C5"/>
<dbReference type="PANTHER" id="PTHR30485:SF1">
    <property type="entry name" value="CYTOCHROME YDHU-RELATED"/>
    <property type="match status" value="1"/>
</dbReference>
<dbReference type="Gene3D" id="1.20.950.20">
    <property type="entry name" value="Transmembrane di-heme cytochromes, Chain C"/>
    <property type="match status" value="1"/>
</dbReference>
<feature type="transmembrane region" description="Helical" evidence="6">
    <location>
        <begin position="12"/>
        <end position="35"/>
    </location>
</feature>
<evidence type="ECO:0000313" key="8">
    <source>
        <dbReference type="EMBL" id="SFP78046.1"/>
    </source>
</evidence>
<dbReference type="Pfam" id="PF01292">
    <property type="entry name" value="Ni_hydr_CYTB"/>
    <property type="match status" value="1"/>
</dbReference>
<evidence type="ECO:0000256" key="1">
    <source>
        <dbReference type="ARBA" id="ARBA00004651"/>
    </source>
</evidence>
<dbReference type="GO" id="GO:0005886">
    <property type="term" value="C:plasma membrane"/>
    <property type="evidence" value="ECO:0007669"/>
    <property type="project" value="UniProtKB-SubCell"/>
</dbReference>
<evidence type="ECO:0000256" key="3">
    <source>
        <dbReference type="ARBA" id="ARBA00022692"/>
    </source>
</evidence>
<evidence type="ECO:0000313" key="9">
    <source>
        <dbReference type="Proteomes" id="UP000199029"/>
    </source>
</evidence>
<keyword evidence="2" id="KW-1003">Cell membrane</keyword>
<keyword evidence="3 6" id="KW-0812">Transmembrane</keyword>
<dbReference type="Proteomes" id="UP000199029">
    <property type="component" value="Unassembled WGS sequence"/>
</dbReference>
<dbReference type="OrthoDB" id="197262at2"/>
<dbReference type="SUPFAM" id="SSF81342">
    <property type="entry name" value="Transmembrane di-heme cytochromes"/>
    <property type="match status" value="1"/>
</dbReference>
<feature type="transmembrane region" description="Helical" evidence="6">
    <location>
        <begin position="137"/>
        <end position="157"/>
    </location>
</feature>
<protein>
    <submittedName>
        <fullName evidence="8">Thiosulfate reductase cytochrome b subunit</fullName>
    </submittedName>
</protein>
<evidence type="ECO:0000256" key="2">
    <source>
        <dbReference type="ARBA" id="ARBA00022475"/>
    </source>
</evidence>
<evidence type="ECO:0000256" key="5">
    <source>
        <dbReference type="ARBA" id="ARBA00023136"/>
    </source>
</evidence>
<evidence type="ECO:0000259" key="7">
    <source>
        <dbReference type="Pfam" id="PF01292"/>
    </source>
</evidence>
<dbReference type="EMBL" id="FOXS01000001">
    <property type="protein sequence ID" value="SFP78046.1"/>
    <property type="molecule type" value="Genomic_DNA"/>
</dbReference>
<keyword evidence="5 6" id="KW-0472">Membrane</keyword>
<feature type="domain" description="Cytochrome b561 bacterial/Ni-hydrogenase" evidence="7">
    <location>
        <begin position="8"/>
        <end position="211"/>
    </location>
</feature>
<organism evidence="8 9">
    <name type="scientific">Hymenobacter arizonensis</name>
    <name type="common">Siccationidurans arizonensis</name>
    <dbReference type="NCBI Taxonomy" id="1227077"/>
    <lineage>
        <taxon>Bacteria</taxon>
        <taxon>Pseudomonadati</taxon>
        <taxon>Bacteroidota</taxon>
        <taxon>Cytophagia</taxon>
        <taxon>Cytophagales</taxon>
        <taxon>Hymenobacteraceae</taxon>
        <taxon>Hymenobacter</taxon>
    </lineage>
</organism>
<dbReference type="RefSeq" id="WP_092668287.1">
    <property type="nucleotide sequence ID" value="NZ_FOXS01000001.1"/>
</dbReference>
<sequence length="241" mass="27516">MKQIIEKHPLAIRWFHWVNFPVLSLMIWSGIWIYWANDVYRLGWGDTTLFKFFPKSFYQAFHVNHKLAQGMAWHFVLMWVFFLNGLLYVLYTLFSGEWRYLLPNRHSFREAVQVVLHDLGLRKGALPARKYNGAQQIAYTSVVLMGAGSLLSGLAIYKPVQFSWLVALHGGYEAARVIHFVLTIGYVLFFIVHVAQVVRAGWNNFRSMVAGFEMREVNPVSGKAATESASLPAADAAISTK</sequence>
<proteinExistence type="predicted"/>
<dbReference type="PANTHER" id="PTHR30485">
    <property type="entry name" value="NI/FE-HYDROGENASE 1 B-TYPE CYTOCHROME SUBUNIT"/>
    <property type="match status" value="1"/>
</dbReference>
<keyword evidence="9" id="KW-1185">Reference proteome</keyword>
<evidence type="ECO:0000256" key="6">
    <source>
        <dbReference type="SAM" id="Phobius"/>
    </source>
</evidence>